<dbReference type="Pfam" id="PF25037">
    <property type="entry name" value="VPS13_C"/>
    <property type="match status" value="1"/>
</dbReference>
<dbReference type="EMBL" id="NCKV01000229">
    <property type="protein sequence ID" value="RWS31231.1"/>
    <property type="molecule type" value="Genomic_DNA"/>
</dbReference>
<evidence type="ECO:0000259" key="3">
    <source>
        <dbReference type="Pfam" id="PF25037"/>
    </source>
</evidence>
<evidence type="ECO:0000313" key="4">
    <source>
        <dbReference type="EMBL" id="RWS31231.1"/>
    </source>
</evidence>
<protein>
    <recommendedName>
        <fullName evidence="3">Intermembrane lipid transfer protein VPS13-like C-terminal domain-containing protein</fullName>
    </recommendedName>
</protein>
<dbReference type="AlphaFoldDB" id="A0A443SUM4"/>
<dbReference type="GO" id="GO:0006623">
    <property type="term" value="P:protein targeting to vacuole"/>
    <property type="evidence" value="ECO:0007669"/>
    <property type="project" value="TreeGrafter"/>
</dbReference>
<evidence type="ECO:0000256" key="2">
    <source>
        <dbReference type="SAM" id="MobiDB-lite"/>
    </source>
</evidence>
<dbReference type="GO" id="GO:0045053">
    <property type="term" value="P:protein retention in Golgi apparatus"/>
    <property type="evidence" value="ECO:0007669"/>
    <property type="project" value="TreeGrafter"/>
</dbReference>
<keyword evidence="5" id="KW-1185">Reference proteome</keyword>
<feature type="region of interest" description="Disordered" evidence="2">
    <location>
        <begin position="465"/>
        <end position="486"/>
    </location>
</feature>
<feature type="compositionally biased region" description="Basic residues" evidence="2">
    <location>
        <begin position="473"/>
        <end position="484"/>
    </location>
</feature>
<dbReference type="Proteomes" id="UP000288716">
    <property type="component" value="Unassembled WGS sequence"/>
</dbReference>
<comment type="similarity">
    <text evidence="1">Belongs to the VPS13 family.</text>
</comment>
<reference evidence="4 5" key="1">
    <citation type="journal article" date="2018" name="Gigascience">
        <title>Genomes of trombidid mites reveal novel predicted allergens and laterally-transferred genes associated with secondary metabolism.</title>
        <authorList>
            <person name="Dong X."/>
            <person name="Chaisiri K."/>
            <person name="Xia D."/>
            <person name="Armstrong S.D."/>
            <person name="Fang Y."/>
            <person name="Donnelly M.J."/>
            <person name="Kadowaki T."/>
            <person name="McGarry J.W."/>
            <person name="Darby A.C."/>
            <person name="Makepeace B.L."/>
        </authorList>
    </citation>
    <scope>NUCLEOTIDE SEQUENCE [LARGE SCALE GENOMIC DNA]</scope>
    <source>
        <strain evidence="4">UoL-UT</strain>
    </source>
</reference>
<sequence length="696" mass="77283">MFLELDKDAVGEASSNLFWVTFLDAKQRILLITRDFEMAKNALHAGELAKPLYNAVVSLRGIGISLVNNDKSQEIMYIGIYSSGVVWEVAKHKTKKYKALSVKQNETIEAAFQKEVLRRRVTNDLVISDTADRPTIVSLTNSLKVDLSDLNNPTMIEPIRGMLRRSSSLGFWCSVGISEHVFQFHLKINRIQIDNQADDCFFGIIMCPVTPPKSLAQDRAPKAFIEVSSLIQTQAHLQRFKFLSVLIQEFLIQVDGDFLMSLSDFFSSSKRKKEKSYEKMIQDDLKEAFENEITVTDIAQSFKNYYDLIHFSPIKVHVSFALGNAASWELLGMLDFLIKSAGVTLTEFKDVLFKIDFFEKKNVLLSQEELTSLAVGHYTRQVLKQFYVIVLGLDVIGNPVGLFLGLKQGVGDFFYEPVVGIIEGPEEFAEGLAIGVKSLFSHTVGGAAGALGRITGTLSQGLSSLTMDEEDKRRRRETLNRKHTFSQSGKNLAKGFLSGVTGLVTKPLQGAKSQGIEGLFKGVGRGVVGVVAQPATGVIDFASGSLNALQRAVDVNAEAKKQRPARHIQKDGVIRPYNRHEAEGRSLLRELNKGEYADTDVYIAHAAVVDGTLLISDKNVFYLKQSCLFKNIDIDWCEPYENIANIEIINNTDIKISLREQKKRLGGLMSGEFERIAACQSADIAAVSPLKTLSEN</sequence>
<dbReference type="PANTHER" id="PTHR16166:SF93">
    <property type="entry name" value="INTERMEMBRANE LIPID TRANSFER PROTEIN VPS13"/>
    <property type="match status" value="1"/>
</dbReference>
<dbReference type="InterPro" id="IPR056748">
    <property type="entry name" value="VPS13-like_C"/>
</dbReference>
<comment type="caution">
    <text evidence="4">The sequence shown here is derived from an EMBL/GenBank/DDBJ whole genome shotgun (WGS) entry which is preliminary data.</text>
</comment>
<dbReference type="VEuPathDB" id="VectorBase:LDEU000809"/>
<name>A0A443SUM4_9ACAR</name>
<evidence type="ECO:0000256" key="1">
    <source>
        <dbReference type="ARBA" id="ARBA00006545"/>
    </source>
</evidence>
<dbReference type="InterPro" id="IPR026847">
    <property type="entry name" value="VPS13"/>
</dbReference>
<proteinExistence type="inferred from homology"/>
<dbReference type="OrthoDB" id="428159at2759"/>
<gene>
    <name evidence="4" type="ORF">B4U80_08042</name>
</gene>
<dbReference type="PANTHER" id="PTHR16166">
    <property type="entry name" value="VACUOLAR PROTEIN SORTING-ASSOCIATED PROTEIN VPS13"/>
    <property type="match status" value="1"/>
</dbReference>
<feature type="domain" description="Intermembrane lipid transfer protein VPS13-like C-terminal" evidence="3">
    <location>
        <begin position="563"/>
        <end position="663"/>
    </location>
</feature>
<accession>A0A443SUM4</accession>
<dbReference type="STRING" id="299467.A0A443SUM4"/>
<evidence type="ECO:0000313" key="5">
    <source>
        <dbReference type="Proteomes" id="UP000288716"/>
    </source>
</evidence>
<organism evidence="4 5">
    <name type="scientific">Leptotrombidium deliense</name>
    <dbReference type="NCBI Taxonomy" id="299467"/>
    <lineage>
        <taxon>Eukaryota</taxon>
        <taxon>Metazoa</taxon>
        <taxon>Ecdysozoa</taxon>
        <taxon>Arthropoda</taxon>
        <taxon>Chelicerata</taxon>
        <taxon>Arachnida</taxon>
        <taxon>Acari</taxon>
        <taxon>Acariformes</taxon>
        <taxon>Trombidiformes</taxon>
        <taxon>Prostigmata</taxon>
        <taxon>Anystina</taxon>
        <taxon>Parasitengona</taxon>
        <taxon>Trombiculoidea</taxon>
        <taxon>Trombiculidae</taxon>
        <taxon>Leptotrombidium</taxon>
    </lineage>
</organism>